<dbReference type="SUPFAM" id="SSF54862">
    <property type="entry name" value="4Fe-4S ferredoxins"/>
    <property type="match status" value="1"/>
</dbReference>
<dbReference type="GO" id="GO:0051539">
    <property type="term" value="F:4 iron, 4 sulfur cluster binding"/>
    <property type="evidence" value="ECO:0007669"/>
    <property type="project" value="UniProtKB-KW"/>
</dbReference>
<evidence type="ECO:0000256" key="2">
    <source>
        <dbReference type="ARBA" id="ARBA00022723"/>
    </source>
</evidence>
<evidence type="ECO:0000313" key="6">
    <source>
        <dbReference type="EMBL" id="RJX73663.1"/>
    </source>
</evidence>
<keyword evidence="2" id="KW-0479">Metal-binding</keyword>
<protein>
    <submittedName>
        <fullName evidence="6">4Fe-4S dicluster domain-containing protein</fullName>
    </submittedName>
</protein>
<keyword evidence="3" id="KW-0408">Iron</keyword>
<reference evidence="6 7" key="1">
    <citation type="submission" date="2018-08" db="EMBL/GenBank/DDBJ databases">
        <title>Vibrio isolated from the Eastern China Marginal Seas.</title>
        <authorList>
            <person name="Li Y."/>
        </authorList>
    </citation>
    <scope>NUCLEOTIDE SEQUENCE [LARGE SCALE GENOMIC DNA]</scope>
    <source>
        <strain evidence="6 7">BEI233</strain>
    </source>
</reference>
<comment type="caution">
    <text evidence="6">The sequence shown here is derived from an EMBL/GenBank/DDBJ whole genome shotgun (WGS) entry which is preliminary data.</text>
</comment>
<evidence type="ECO:0000313" key="7">
    <source>
        <dbReference type="Proteomes" id="UP000273252"/>
    </source>
</evidence>
<dbReference type="InterPro" id="IPR017900">
    <property type="entry name" value="4Fe4S_Fe_S_CS"/>
</dbReference>
<name>A0A3A6QMF3_9VIBR</name>
<evidence type="ECO:0000256" key="4">
    <source>
        <dbReference type="ARBA" id="ARBA00023014"/>
    </source>
</evidence>
<dbReference type="Pfam" id="PF12838">
    <property type="entry name" value="Fer4_7"/>
    <property type="match status" value="1"/>
</dbReference>
<dbReference type="InterPro" id="IPR057431">
    <property type="entry name" value="LdpA_Fe-S-bd"/>
</dbReference>
<feature type="domain" description="4Fe-4S ferredoxin-type" evidence="5">
    <location>
        <begin position="54"/>
        <end position="82"/>
    </location>
</feature>
<dbReference type="PROSITE" id="PS51379">
    <property type="entry name" value="4FE4S_FER_2"/>
    <property type="match status" value="3"/>
</dbReference>
<feature type="domain" description="4Fe-4S ferredoxin-type" evidence="5">
    <location>
        <begin position="84"/>
        <end position="113"/>
    </location>
</feature>
<dbReference type="InterPro" id="IPR017896">
    <property type="entry name" value="4Fe4S_Fe-S-bd"/>
</dbReference>
<dbReference type="OrthoDB" id="9808559at2"/>
<feature type="domain" description="4Fe-4S ferredoxin-type" evidence="5">
    <location>
        <begin position="150"/>
        <end position="179"/>
    </location>
</feature>
<dbReference type="PANTHER" id="PTHR24960:SF79">
    <property type="entry name" value="PHOTOSYSTEM I IRON-SULFUR CENTER"/>
    <property type="match status" value="1"/>
</dbReference>
<dbReference type="PANTHER" id="PTHR24960">
    <property type="entry name" value="PHOTOSYSTEM I IRON-SULFUR CENTER-RELATED"/>
    <property type="match status" value="1"/>
</dbReference>
<dbReference type="Gene3D" id="3.30.70.20">
    <property type="match status" value="2"/>
</dbReference>
<sequence length="182" mass="20391">MKEYNQSNHTLLSRRQVSRRGFIRSLVTRTHKIKRDMDDEPFTRIAPRPPTAFNEFALDVLCDGCRKCEFACPQQVINIISNKPELNLDFNFCTHCGECKSVCTTDALSSNATSTGVIPMFENNCSRLISGWCNNCSIQCPTQAIVFNGNQPKVVNELCNGCGRCRMACPVNAITFSLAEIR</sequence>
<evidence type="ECO:0000256" key="1">
    <source>
        <dbReference type="ARBA" id="ARBA00022485"/>
    </source>
</evidence>
<dbReference type="Proteomes" id="UP000273252">
    <property type="component" value="Unassembled WGS sequence"/>
</dbReference>
<dbReference type="InterPro" id="IPR050157">
    <property type="entry name" value="PSI_iron-sulfur_center"/>
</dbReference>
<keyword evidence="1" id="KW-0004">4Fe-4S</keyword>
<dbReference type="GO" id="GO:0046872">
    <property type="term" value="F:metal ion binding"/>
    <property type="evidence" value="ECO:0007669"/>
    <property type="project" value="UniProtKB-KW"/>
</dbReference>
<dbReference type="EMBL" id="QVMU01000003">
    <property type="protein sequence ID" value="RJX73663.1"/>
    <property type="molecule type" value="Genomic_DNA"/>
</dbReference>
<keyword evidence="7" id="KW-1185">Reference proteome</keyword>
<keyword evidence="4" id="KW-0411">Iron-sulfur</keyword>
<proteinExistence type="predicted"/>
<evidence type="ECO:0000259" key="5">
    <source>
        <dbReference type="PROSITE" id="PS51379"/>
    </source>
</evidence>
<dbReference type="AlphaFoldDB" id="A0A3A6QMF3"/>
<organism evidence="6 7">
    <name type="scientific">Vibrio sinensis</name>
    <dbReference type="NCBI Taxonomy" id="2302434"/>
    <lineage>
        <taxon>Bacteria</taxon>
        <taxon>Pseudomonadati</taxon>
        <taxon>Pseudomonadota</taxon>
        <taxon>Gammaproteobacteria</taxon>
        <taxon>Vibrionales</taxon>
        <taxon>Vibrionaceae</taxon>
        <taxon>Vibrio</taxon>
    </lineage>
</organism>
<accession>A0A3A6QMF3</accession>
<gene>
    <name evidence="6" type="ORF">DZ860_05385</name>
</gene>
<evidence type="ECO:0000256" key="3">
    <source>
        <dbReference type="ARBA" id="ARBA00023004"/>
    </source>
</evidence>
<dbReference type="PROSITE" id="PS00198">
    <property type="entry name" value="4FE4S_FER_1"/>
    <property type="match status" value="2"/>
</dbReference>
<dbReference type="Pfam" id="PF25160">
    <property type="entry name" value="LdpA_Fe-S-bd"/>
    <property type="match status" value="1"/>
</dbReference>